<dbReference type="AlphaFoldDB" id="A0A0K9Q0G5"/>
<dbReference type="InterPro" id="IPR005135">
    <property type="entry name" value="Endo/exonuclease/phosphatase"/>
</dbReference>
<name>A0A0K9Q0G5_ZOSMR</name>
<dbReference type="SUPFAM" id="SSF56219">
    <property type="entry name" value="DNase I-like"/>
    <property type="match status" value="1"/>
</dbReference>
<dbReference type="Pfam" id="PF03372">
    <property type="entry name" value="Exo_endo_phos"/>
    <property type="match status" value="1"/>
</dbReference>
<dbReference type="GO" id="GO:0005783">
    <property type="term" value="C:endoplasmic reticulum"/>
    <property type="evidence" value="ECO:0000318"/>
    <property type="project" value="GO_Central"/>
</dbReference>
<feature type="region of interest" description="Disordered" evidence="1">
    <location>
        <begin position="1"/>
        <end position="48"/>
    </location>
</feature>
<dbReference type="GO" id="GO:0004519">
    <property type="term" value="F:endonuclease activity"/>
    <property type="evidence" value="ECO:0007669"/>
    <property type="project" value="UniProtKB-KW"/>
</dbReference>
<keyword evidence="3" id="KW-0269">Exonuclease</keyword>
<dbReference type="InterPro" id="IPR036691">
    <property type="entry name" value="Endo/exonu/phosph_ase_sf"/>
</dbReference>
<keyword evidence="3" id="KW-0378">Hydrolase</keyword>
<dbReference type="FunFam" id="3.60.10.10:FF:000045">
    <property type="entry name" value="Endonuclease/exonuclease/phosphatase family protein"/>
    <property type="match status" value="1"/>
</dbReference>
<sequence length="491" mass="54050">MSVRICASARPDAGGDRDGGSSISSTTSSTSSNTTTSGSTSTINGDGIEKHGFTKSMKGIFCGLNINCICSHIWTARRRRPKLVETSESVSESLQNGRDLIPSIRLASFDAAIFSMAPAVPDAGTRGTAELNMRERSRSFNDPPKGILKQRSYKKSKMRVSINLPDNEISLEKIKQSNSGKFDRGKGLVGGVLMSVPSSPSFRLGSGDFDVPKSARTIMDVLREVNADVVALQNVKAEEEKGMKPLSDLAEGLGMEYVFAESWAPEYGNAILSKWPIKKHQIQKICNDSDYRNVLKATIDVPVAGEVNFHCTHLDHLNENWRMKQIEKILESSGEEPHILAGGFNSLNEDDYSEQRWNDIVKYYEEIGKPSPKVEVMRFLRERQYLDAKNFAGESESIVVIAKGQDVQGTCKYGTRVDYILASPNSPYKFVPGSYTVLSSKGTSDHHIVKVDVKIADDSKLTGKSKSKSRSNVVRINKAMASKGIWNMTDN</sequence>
<reference evidence="4" key="1">
    <citation type="journal article" date="2016" name="Nature">
        <title>The genome of the seagrass Zostera marina reveals angiosperm adaptation to the sea.</title>
        <authorList>
            <person name="Olsen J.L."/>
            <person name="Rouze P."/>
            <person name="Verhelst B."/>
            <person name="Lin Y.-C."/>
            <person name="Bayer T."/>
            <person name="Collen J."/>
            <person name="Dattolo E."/>
            <person name="De Paoli E."/>
            <person name="Dittami S."/>
            <person name="Maumus F."/>
            <person name="Michel G."/>
            <person name="Kersting A."/>
            <person name="Lauritano C."/>
            <person name="Lohaus R."/>
            <person name="Toepel M."/>
            <person name="Tonon T."/>
            <person name="Vanneste K."/>
            <person name="Amirebrahimi M."/>
            <person name="Brakel J."/>
            <person name="Bostroem C."/>
            <person name="Chovatia M."/>
            <person name="Grimwood J."/>
            <person name="Jenkins J.W."/>
            <person name="Jueterbock A."/>
            <person name="Mraz A."/>
            <person name="Stam W.T."/>
            <person name="Tice H."/>
            <person name="Bornberg-Bauer E."/>
            <person name="Green P.J."/>
            <person name="Pearson G.A."/>
            <person name="Procaccini G."/>
            <person name="Duarte C.M."/>
            <person name="Schmutz J."/>
            <person name="Reusch T.B.H."/>
            <person name="Van de Peer Y."/>
        </authorList>
    </citation>
    <scope>NUCLEOTIDE SEQUENCE [LARGE SCALE GENOMIC DNA]</scope>
    <source>
        <strain evidence="4">cv. Finnish</strain>
    </source>
</reference>
<dbReference type="PANTHER" id="PTHR14859:SF0">
    <property type="entry name" value="ENDONUCLEASE_EXONUCLEASE_PHOSPHATASE FAMILY PROTEIN, EXPRESSED"/>
    <property type="match status" value="1"/>
</dbReference>
<dbReference type="InterPro" id="IPR051916">
    <property type="entry name" value="GPI-anchor_lipid_remodeler"/>
</dbReference>
<dbReference type="OMA" id="SWRTHYY"/>
<comment type="caution">
    <text evidence="3">The sequence shown here is derived from an EMBL/GenBank/DDBJ whole genome shotgun (WGS) entry which is preliminary data.</text>
</comment>
<feature type="compositionally biased region" description="Low complexity" evidence="1">
    <location>
        <begin position="20"/>
        <end position="45"/>
    </location>
</feature>
<keyword evidence="3" id="KW-0255">Endonuclease</keyword>
<keyword evidence="3" id="KW-0540">Nuclease</keyword>
<evidence type="ECO:0000313" key="4">
    <source>
        <dbReference type="Proteomes" id="UP000036987"/>
    </source>
</evidence>
<gene>
    <name evidence="3" type="ORF">ZOSMA_139G00280</name>
</gene>
<dbReference type="EMBL" id="LFYR01000513">
    <property type="protein sequence ID" value="KMZ73950.1"/>
    <property type="molecule type" value="Genomic_DNA"/>
</dbReference>
<dbReference type="Gene3D" id="3.60.10.10">
    <property type="entry name" value="Endonuclease/exonuclease/phosphatase"/>
    <property type="match status" value="1"/>
</dbReference>
<organism evidence="3 4">
    <name type="scientific">Zostera marina</name>
    <name type="common">Eelgrass</name>
    <dbReference type="NCBI Taxonomy" id="29655"/>
    <lineage>
        <taxon>Eukaryota</taxon>
        <taxon>Viridiplantae</taxon>
        <taxon>Streptophyta</taxon>
        <taxon>Embryophyta</taxon>
        <taxon>Tracheophyta</taxon>
        <taxon>Spermatophyta</taxon>
        <taxon>Magnoliopsida</taxon>
        <taxon>Liliopsida</taxon>
        <taxon>Zosteraceae</taxon>
        <taxon>Zostera</taxon>
    </lineage>
</organism>
<evidence type="ECO:0000259" key="2">
    <source>
        <dbReference type="Pfam" id="PF03372"/>
    </source>
</evidence>
<dbReference type="Proteomes" id="UP000036987">
    <property type="component" value="Unassembled WGS sequence"/>
</dbReference>
<feature type="domain" description="Endonuclease/exonuclease/phosphatase" evidence="2">
    <location>
        <begin position="212"/>
        <end position="446"/>
    </location>
</feature>
<dbReference type="GO" id="GO:0016020">
    <property type="term" value="C:membrane"/>
    <property type="evidence" value="ECO:0007669"/>
    <property type="project" value="GOC"/>
</dbReference>
<protein>
    <submittedName>
        <fullName evidence="3">Endonuclease/exonuclease/phosphatase family protein</fullName>
    </submittedName>
</protein>
<dbReference type="GO" id="GO:0004527">
    <property type="term" value="F:exonuclease activity"/>
    <property type="evidence" value="ECO:0007669"/>
    <property type="project" value="UniProtKB-KW"/>
</dbReference>
<evidence type="ECO:0000256" key="1">
    <source>
        <dbReference type="SAM" id="MobiDB-lite"/>
    </source>
</evidence>
<dbReference type="PANTHER" id="PTHR14859">
    <property type="entry name" value="CALCOFLUOR WHITE HYPERSENSITIVE PROTEIN PRECURSOR"/>
    <property type="match status" value="1"/>
</dbReference>
<accession>A0A0K9Q0G5</accession>
<keyword evidence="4" id="KW-1185">Reference proteome</keyword>
<evidence type="ECO:0000313" key="3">
    <source>
        <dbReference type="EMBL" id="KMZ73950.1"/>
    </source>
</evidence>
<dbReference type="GO" id="GO:0006506">
    <property type="term" value="P:GPI anchor biosynthetic process"/>
    <property type="evidence" value="ECO:0000318"/>
    <property type="project" value="GO_Central"/>
</dbReference>
<proteinExistence type="predicted"/>
<dbReference type="OrthoDB" id="200415at2759"/>
<dbReference type="STRING" id="29655.A0A0K9Q0G5"/>